<dbReference type="HAMAP" id="MF_01539">
    <property type="entry name" value="TmcAL"/>
    <property type="match status" value="1"/>
</dbReference>
<comment type="function">
    <text evidence="3">Catalyzes the formation of N(4)-acetylcytidine (ac(4)C) at the wobble position of elongator tRNA(Met), using acetate and ATP as substrates. First activates an acetate ion to form acetyladenylate (Ac-AMP) and then transfers the acetyl group to tRNA to form ac(4)C34.</text>
</comment>
<evidence type="ECO:0000313" key="5">
    <source>
        <dbReference type="Proteomes" id="UP000076967"/>
    </source>
</evidence>
<dbReference type="RefSeq" id="WP_068531771.1">
    <property type="nucleotide sequence ID" value="NZ_LVJH01000015.1"/>
</dbReference>
<evidence type="ECO:0000256" key="2">
    <source>
        <dbReference type="ARBA" id="ARBA00022694"/>
    </source>
</evidence>
<keyword evidence="1 3" id="KW-0436">Ligase</keyword>
<keyword evidence="3" id="KW-0694">RNA-binding</keyword>
<keyword evidence="5" id="KW-1185">Reference proteome</keyword>
<name>A0A162KBK3_9BACL</name>
<comment type="caution">
    <text evidence="4">The sequence shown here is derived from an EMBL/GenBank/DDBJ whole genome shotgun (WGS) entry which is preliminary data.</text>
</comment>
<evidence type="ECO:0000256" key="3">
    <source>
        <dbReference type="HAMAP-Rule" id="MF_01539"/>
    </source>
</evidence>
<dbReference type="OrthoDB" id="9769796at2"/>
<proteinExistence type="inferred from homology"/>
<dbReference type="EMBL" id="LVJH01000015">
    <property type="protein sequence ID" value="OAB43378.1"/>
    <property type="molecule type" value="Genomic_DNA"/>
</dbReference>
<dbReference type="GO" id="GO:0016879">
    <property type="term" value="F:ligase activity, forming carbon-nitrogen bonds"/>
    <property type="evidence" value="ECO:0007669"/>
    <property type="project" value="UniProtKB-UniRule"/>
</dbReference>
<reference evidence="4 5" key="1">
    <citation type="submission" date="2016-03" db="EMBL/GenBank/DDBJ databases">
        <title>Draft genome sequence of Paenibacillus glacialis DSM 22343.</title>
        <authorList>
            <person name="Shin S.-K."/>
            <person name="Yi H."/>
        </authorList>
    </citation>
    <scope>NUCLEOTIDE SEQUENCE [LARGE SCALE GENOMIC DNA]</scope>
    <source>
        <strain evidence="4 5">DSM 22343</strain>
    </source>
</reference>
<dbReference type="STRING" id="494026.PGLA_09025"/>
<dbReference type="EC" id="6.3.4.-" evidence="3"/>
<evidence type="ECO:0000313" key="4">
    <source>
        <dbReference type="EMBL" id="OAB43378.1"/>
    </source>
</evidence>
<dbReference type="PANTHER" id="PTHR37825:SF1">
    <property type="entry name" value="TRNA(MET) CYTIDINE ACETATE LIGASE"/>
    <property type="match status" value="1"/>
</dbReference>
<evidence type="ECO:0000256" key="1">
    <source>
        <dbReference type="ARBA" id="ARBA00022598"/>
    </source>
</evidence>
<dbReference type="InterPro" id="IPR014729">
    <property type="entry name" value="Rossmann-like_a/b/a_fold"/>
</dbReference>
<keyword evidence="2 3" id="KW-0819">tRNA processing</keyword>
<comment type="similarity">
    <text evidence="3">Belongs to the TmcAL family.</text>
</comment>
<keyword evidence="4" id="KW-0808">Transferase</keyword>
<keyword evidence="3" id="KW-0547">Nucleotide-binding</keyword>
<gene>
    <name evidence="3" type="primary">tmcAL</name>
    <name evidence="4" type="ORF">PGLA_09025</name>
</gene>
<dbReference type="GO" id="GO:0005524">
    <property type="term" value="F:ATP binding"/>
    <property type="evidence" value="ECO:0007669"/>
    <property type="project" value="UniProtKB-KW"/>
</dbReference>
<keyword evidence="3" id="KW-0067">ATP-binding</keyword>
<comment type="subcellular location">
    <subcellularLocation>
        <location evidence="3">Cytoplasm</location>
    </subcellularLocation>
</comment>
<dbReference type="Gene3D" id="3.40.50.620">
    <property type="entry name" value="HUPs"/>
    <property type="match status" value="1"/>
</dbReference>
<keyword evidence="3" id="KW-0820">tRNA-binding</keyword>
<dbReference type="InterPro" id="IPR008513">
    <property type="entry name" value="tRNA(Met)_cyd_acetate_ligase"/>
</dbReference>
<accession>A0A162KBK3</accession>
<dbReference type="GO" id="GO:0005737">
    <property type="term" value="C:cytoplasm"/>
    <property type="evidence" value="ECO:0007669"/>
    <property type="project" value="UniProtKB-SubCell"/>
</dbReference>
<dbReference type="NCBIfam" id="NF010191">
    <property type="entry name" value="PRK13670.1"/>
    <property type="match status" value="1"/>
</dbReference>
<protein>
    <recommendedName>
        <fullName evidence="3">tRNA(Met) cytidine acetate ligase</fullName>
        <ecNumber evidence="3">6.3.4.-</ecNumber>
    </recommendedName>
</protein>
<dbReference type="GO" id="GO:0006400">
    <property type="term" value="P:tRNA modification"/>
    <property type="evidence" value="ECO:0007669"/>
    <property type="project" value="UniProtKB-UniRule"/>
</dbReference>
<dbReference type="Pfam" id="PF05636">
    <property type="entry name" value="HIGH_NTase1"/>
    <property type="match status" value="1"/>
</dbReference>
<feature type="binding site" evidence="3">
    <location>
        <position position="103"/>
    </location>
    <ligand>
        <name>ATP</name>
        <dbReference type="ChEBI" id="CHEBI:30616"/>
    </ligand>
</feature>
<feature type="binding site" evidence="3">
    <location>
        <position position="169"/>
    </location>
    <ligand>
        <name>ATP</name>
        <dbReference type="ChEBI" id="CHEBI:30616"/>
    </ligand>
</feature>
<keyword evidence="3" id="KW-0963">Cytoplasm</keyword>
<dbReference type="PANTHER" id="PTHR37825">
    <property type="entry name" value="TRNA(MET) CYTIDINE ACETATE LIGASE"/>
    <property type="match status" value="1"/>
</dbReference>
<dbReference type="AlphaFoldDB" id="A0A162KBK3"/>
<sequence>MGTIVGIIVEYNPLHNGHVHHYNRAKEITGAEHSIAILSGPFLQRGEPALLSKYARAEMALSMGVDLVIELPIHYAAQPAEWFAYGAISLLEATGIVDYLCFGTESGSLVQLLPLAKQLANENNKMKQELSRLLDQGISYPTAYSAAAGILSTNLEEKEDIRHLLLQPNHTLALHYLIALERLGSSIVPLTISRENAGYHDITPSESAIASATAVRKLILEENIEAAAPYVPPYTLDIMRREFSVGRGPIHWESFRQPLMHLLMTLTTSQLSQFHEVTEGLEYRIKKLLPTLSHVTVLELLHSLKTKRYTHTKLQRMLTHILLHHTKDEMSPTHLLEGPGYLRILGFNTHGQQLLKRMKKTASLPIVVKVSALNHDQLERDLQAATAYATAYNQPQTREIFRDYYEPPIRM</sequence>
<feature type="binding site" evidence="3">
    <location>
        <position position="194"/>
    </location>
    <ligand>
        <name>ATP</name>
        <dbReference type="ChEBI" id="CHEBI:30616"/>
    </ligand>
</feature>
<feature type="binding site" evidence="3">
    <location>
        <begin position="8"/>
        <end position="21"/>
    </location>
    <ligand>
        <name>ATP</name>
        <dbReference type="ChEBI" id="CHEBI:30616"/>
    </ligand>
</feature>
<comment type="caution">
    <text evidence="3">Lacks conserved residue(s) required for the propagation of feature annotation.</text>
</comment>
<comment type="catalytic activity">
    <reaction evidence="3">
        <text>cytidine(34) in elongator tRNA(Met) + acetate + ATP = N(4)-acetylcytidine(34) in elongator tRNA(Met) + AMP + diphosphate</text>
        <dbReference type="Rhea" id="RHEA:58144"/>
        <dbReference type="Rhea" id="RHEA-COMP:10693"/>
        <dbReference type="Rhea" id="RHEA-COMP:10694"/>
        <dbReference type="ChEBI" id="CHEBI:30089"/>
        <dbReference type="ChEBI" id="CHEBI:30616"/>
        <dbReference type="ChEBI" id="CHEBI:33019"/>
        <dbReference type="ChEBI" id="CHEBI:74900"/>
        <dbReference type="ChEBI" id="CHEBI:82748"/>
        <dbReference type="ChEBI" id="CHEBI:456215"/>
    </reaction>
</comment>
<dbReference type="GO" id="GO:0016740">
    <property type="term" value="F:transferase activity"/>
    <property type="evidence" value="ECO:0007669"/>
    <property type="project" value="UniProtKB-KW"/>
</dbReference>
<organism evidence="4 5">
    <name type="scientific">Paenibacillus glacialis</name>
    <dbReference type="NCBI Taxonomy" id="494026"/>
    <lineage>
        <taxon>Bacteria</taxon>
        <taxon>Bacillati</taxon>
        <taxon>Bacillota</taxon>
        <taxon>Bacilli</taxon>
        <taxon>Bacillales</taxon>
        <taxon>Paenibacillaceae</taxon>
        <taxon>Paenibacillus</taxon>
    </lineage>
</organism>
<dbReference type="GO" id="GO:0000049">
    <property type="term" value="F:tRNA binding"/>
    <property type="evidence" value="ECO:0007669"/>
    <property type="project" value="UniProtKB-KW"/>
</dbReference>
<dbReference type="Proteomes" id="UP000076967">
    <property type="component" value="Unassembled WGS sequence"/>
</dbReference>
<dbReference type="SUPFAM" id="SSF52374">
    <property type="entry name" value="Nucleotidylyl transferase"/>
    <property type="match status" value="1"/>
</dbReference>